<dbReference type="EMBL" id="JAESIY010000008">
    <property type="protein sequence ID" value="MBL3657641.1"/>
    <property type="molecule type" value="Genomic_DNA"/>
</dbReference>
<name>A0A937K1M1_9BACT</name>
<comment type="caution">
    <text evidence="1">The sequence shown here is derived from an EMBL/GenBank/DDBJ whole genome shotgun (WGS) entry which is preliminary data.</text>
</comment>
<evidence type="ECO:0000313" key="1">
    <source>
        <dbReference type="EMBL" id="MBL3657641.1"/>
    </source>
</evidence>
<proteinExistence type="predicted"/>
<reference evidence="1" key="1">
    <citation type="submission" date="2021-01" db="EMBL/GenBank/DDBJ databases">
        <title>Fulvivirga kasyanovii gen. nov., sp nov., a novel member of the phylum Bacteroidetes isolated from seawater in a mussel farm.</title>
        <authorList>
            <person name="Zhao L.-H."/>
            <person name="Wang Z.-J."/>
        </authorList>
    </citation>
    <scope>NUCLEOTIDE SEQUENCE</scope>
    <source>
        <strain evidence="1">2943</strain>
    </source>
</reference>
<dbReference type="Proteomes" id="UP000659388">
    <property type="component" value="Unassembled WGS sequence"/>
</dbReference>
<sequence length="529" mass="60677">MYEKQFRTTSKIYFIILFLNKKTNFKPKNNNYSIMKNIYTILFCFLILCACREDNELANFDSSNANSFNYKFESISGVLADLMKDSNVRKYMKKRSLEKFDGDYNVLFQDLLSVSTLTGETVKQKLNKENPQILSAIMTQPLLTLLVPSLHKFSADNWDTENDPLPLIAFSKENNEIYYTAADGFSFTQSIEFRPTFPVIILKQNENLVLSHNAQNNMMSYNSNDFNYSYITNPLVDIRDNYNSNKREMLQPDPKVLAAYTKALNNPTCNTCYQKDYIYYDISPSDEINRGEFNKNYTEAITSLKVESYNVLETITDDWTEGNLELHFNIFFIGASDQLSVTTKTFILDPENLYNTEYETICKEFPFPIPGKEYCFEKEVEKVAIEYIFNPAIQIVPWDMQLYGDRWHIQVEEYDPSTQITRTVSAETTKGSNFEAEVGADIFKIVKIGAGLGSNSTSTKSSNMQVTYTTESDQLGSIIHTWYNPVITAYDPLMIDVPPLGQLPIPKWEGFVQSTGTVVVGIETLRTSK</sequence>
<protein>
    <submittedName>
        <fullName evidence="1">Uncharacterized protein</fullName>
    </submittedName>
</protein>
<gene>
    <name evidence="1" type="ORF">JL102_15940</name>
</gene>
<organism evidence="1 2">
    <name type="scientific">Fulvivirga sediminis</name>
    <dbReference type="NCBI Taxonomy" id="2803949"/>
    <lineage>
        <taxon>Bacteria</taxon>
        <taxon>Pseudomonadati</taxon>
        <taxon>Bacteroidota</taxon>
        <taxon>Cytophagia</taxon>
        <taxon>Cytophagales</taxon>
        <taxon>Fulvivirgaceae</taxon>
        <taxon>Fulvivirga</taxon>
    </lineage>
</organism>
<dbReference type="AlphaFoldDB" id="A0A937K1M1"/>
<accession>A0A937K1M1</accession>
<keyword evidence="2" id="KW-1185">Reference proteome</keyword>
<dbReference type="RefSeq" id="WP_202245422.1">
    <property type="nucleotide sequence ID" value="NZ_JAESIY010000008.1"/>
</dbReference>
<evidence type="ECO:0000313" key="2">
    <source>
        <dbReference type="Proteomes" id="UP000659388"/>
    </source>
</evidence>